<proteinExistence type="predicted"/>
<sequence>MSATCQVLEDPTRRALDGDRPRPVRIHRWQADRAAAPLVLLSHGTGGAAEDLAWWAEALRTEGFDVLAPDHHGNTHVEPYRAEGFAWWWERPTDLSFALDRVPARGPVGAAGFSLGGYSAAALCGARVGADAYRALLRSAEDLPSPPEYPGLREELRSRYGAEAAQAWASRAAEDLRDPRVRAGFLLCPALGPAIDPASLAAIDVPVAVRWTRADTETPPETHGELYTRGIPGADGAAVGGPETGHYGFVIPDQVDEQARGEAIEASARFFRSTLG</sequence>
<dbReference type="Proteomes" id="UP000023067">
    <property type="component" value="Unassembled WGS sequence"/>
</dbReference>
<evidence type="ECO:0008006" key="3">
    <source>
        <dbReference type="Google" id="ProtNLM"/>
    </source>
</evidence>
<dbReference type="HOGENOM" id="CLU_1007117_0_0_11"/>
<dbReference type="EMBL" id="JDYK01000014">
    <property type="protein sequence ID" value="EWS80559.1"/>
    <property type="molecule type" value="Genomic_DNA"/>
</dbReference>
<gene>
    <name evidence="1" type="ORF">BF93_02810</name>
</gene>
<organism evidence="1 2">
    <name type="scientific">Brachybacterium phenoliresistens</name>
    <dbReference type="NCBI Taxonomy" id="396014"/>
    <lineage>
        <taxon>Bacteria</taxon>
        <taxon>Bacillati</taxon>
        <taxon>Actinomycetota</taxon>
        <taxon>Actinomycetes</taxon>
        <taxon>Micrococcales</taxon>
        <taxon>Dermabacteraceae</taxon>
        <taxon>Brachybacterium</taxon>
    </lineage>
</organism>
<dbReference type="SUPFAM" id="SSF53474">
    <property type="entry name" value="alpha/beta-Hydrolases"/>
    <property type="match status" value="1"/>
</dbReference>
<evidence type="ECO:0000313" key="2">
    <source>
        <dbReference type="Proteomes" id="UP000023067"/>
    </source>
</evidence>
<dbReference type="AlphaFoldDB" id="Z9JQX0"/>
<name>Z9JQX0_9MICO</name>
<comment type="caution">
    <text evidence="1">The sequence shown here is derived from an EMBL/GenBank/DDBJ whole genome shotgun (WGS) entry which is preliminary data.</text>
</comment>
<evidence type="ECO:0000313" key="1">
    <source>
        <dbReference type="EMBL" id="EWS80559.1"/>
    </source>
</evidence>
<accession>Z9JQX0</accession>
<protein>
    <recommendedName>
        <fullName evidence="3">Serine aminopeptidase S33 domain-containing protein</fullName>
    </recommendedName>
</protein>
<dbReference type="eggNOG" id="COG4188">
    <property type="taxonomic scope" value="Bacteria"/>
</dbReference>
<dbReference type="OrthoDB" id="9765647at2"/>
<dbReference type="STRING" id="396014.BF93_02810"/>
<dbReference type="Gene3D" id="3.40.50.1820">
    <property type="entry name" value="alpha/beta hydrolase"/>
    <property type="match status" value="2"/>
</dbReference>
<dbReference type="InterPro" id="IPR029058">
    <property type="entry name" value="AB_hydrolase_fold"/>
</dbReference>
<reference evidence="1 2" key="1">
    <citation type="submission" date="2014-02" db="EMBL/GenBank/DDBJ databases">
        <title>Genome sequence of Brachybacterium phenoliresistens strain W13A50.</title>
        <authorList>
            <person name="Wang X."/>
        </authorList>
    </citation>
    <scope>NUCLEOTIDE SEQUENCE [LARGE SCALE GENOMIC DNA]</scope>
    <source>
        <strain evidence="1 2">W13A50</strain>
    </source>
</reference>
<dbReference type="PATRIC" id="fig|396014.3.peg.2592"/>
<dbReference type="RefSeq" id="WP_038373210.1">
    <property type="nucleotide sequence ID" value="NZ_BAAAOW010000002.1"/>
</dbReference>
<keyword evidence="2" id="KW-1185">Reference proteome</keyword>